<dbReference type="Pfam" id="PF04855">
    <property type="entry name" value="SNF5"/>
    <property type="match status" value="2"/>
</dbReference>
<accession>A0A1E3QKX8</accession>
<dbReference type="GO" id="GO:0007059">
    <property type="term" value="P:chromosome segregation"/>
    <property type="evidence" value="ECO:0007669"/>
    <property type="project" value="EnsemblFungi"/>
</dbReference>
<dbReference type="GO" id="GO:0031491">
    <property type="term" value="F:nucleosome binding"/>
    <property type="evidence" value="ECO:0007669"/>
    <property type="project" value="EnsemblFungi"/>
</dbReference>
<comment type="subcellular location">
    <subcellularLocation>
        <location evidence="1">Nucleus</location>
    </subcellularLocation>
</comment>
<dbReference type="GO" id="GO:0006302">
    <property type="term" value="P:double-strand break repair"/>
    <property type="evidence" value="ECO:0007669"/>
    <property type="project" value="EnsemblFungi"/>
</dbReference>
<protein>
    <recommendedName>
        <fullName evidence="8">SNF5-domain-containing protein</fullName>
    </recommendedName>
</protein>
<keyword evidence="3" id="KW-0805">Transcription regulation</keyword>
<dbReference type="STRING" id="984486.A0A1E3QKX8"/>
<organism evidence="6 7">
    <name type="scientific">Babjeviella inositovora NRRL Y-12698</name>
    <dbReference type="NCBI Taxonomy" id="984486"/>
    <lineage>
        <taxon>Eukaryota</taxon>
        <taxon>Fungi</taxon>
        <taxon>Dikarya</taxon>
        <taxon>Ascomycota</taxon>
        <taxon>Saccharomycotina</taxon>
        <taxon>Pichiomycetes</taxon>
        <taxon>Serinales incertae sedis</taxon>
        <taxon>Babjeviella</taxon>
    </lineage>
</organism>
<dbReference type="InterPro" id="IPR006939">
    <property type="entry name" value="SNF5"/>
</dbReference>
<dbReference type="GeneID" id="30149858"/>
<sequence length="349" mass="39352">SMSTHTLYPQAATTQLPSRVKNDTTALYLTAAPPRATKRATAQVNYAELDNDTDFLLDEEKAAHSQAPSVAAPVTQVVPARVTPHQYHTPAQLETQASAPEVMVPIRLNLEHASNNNSRLVDFFMWNLHESLCTPEHFAQLTCHDLDLPGVMQGEMARSIRVQLEEHATIARAPLTGEVHAVVHLQVSLGSQLLADRLEWDLSDTTYTPERFAGTVVADMGLALEFKPAIAHAMHETLLRLKRDVIEGTFAYEVRNFAYSGVPRETTATQVLVQAGLRIDLDRMNGSWAPVVETLTQWEIEKREIERERNLRRLKRETMRVVPVEDKRRGGYKRRYDELEGTMRPVTGW</sequence>
<dbReference type="RefSeq" id="XP_018983070.1">
    <property type="nucleotide sequence ID" value="XM_019132005.1"/>
</dbReference>
<reference evidence="7" key="1">
    <citation type="submission" date="2016-05" db="EMBL/GenBank/DDBJ databases">
        <title>Comparative genomics of biotechnologically important yeasts.</title>
        <authorList>
            <consortium name="DOE Joint Genome Institute"/>
            <person name="Riley R."/>
            <person name="Haridas S."/>
            <person name="Wolfe K.H."/>
            <person name="Lopes M.R."/>
            <person name="Hittinger C.T."/>
            <person name="Goker M."/>
            <person name="Salamov A."/>
            <person name="Wisecaver J."/>
            <person name="Long T.M."/>
            <person name="Aerts A.L."/>
            <person name="Barry K."/>
            <person name="Choi C."/>
            <person name="Clum A."/>
            <person name="Coughlan A.Y."/>
            <person name="Deshpande S."/>
            <person name="Douglass A.P."/>
            <person name="Hanson S.J."/>
            <person name="Klenk H.-P."/>
            <person name="Labutti K."/>
            <person name="Lapidus A."/>
            <person name="Lindquist E."/>
            <person name="Lipzen A."/>
            <person name="Meier-Kolthoff J.P."/>
            <person name="Ohm R.A."/>
            <person name="Otillar R.P."/>
            <person name="Pangilinan J."/>
            <person name="Peng Y."/>
            <person name="Rokas A."/>
            <person name="Rosa C.A."/>
            <person name="Scheuner C."/>
            <person name="Sibirny A.A."/>
            <person name="Slot J.C."/>
            <person name="Stielow J.B."/>
            <person name="Sun H."/>
            <person name="Kurtzman C.P."/>
            <person name="Blackwell M."/>
            <person name="Grigoriev I.V."/>
            <person name="Jeffries T.W."/>
        </authorList>
    </citation>
    <scope>NUCLEOTIDE SEQUENCE [LARGE SCALE GENOMIC DNA]</scope>
    <source>
        <strain evidence="7">NRRL Y-12698</strain>
    </source>
</reference>
<proteinExistence type="inferred from homology"/>
<evidence type="ECO:0000256" key="4">
    <source>
        <dbReference type="ARBA" id="ARBA00023163"/>
    </source>
</evidence>
<evidence type="ECO:0000313" key="6">
    <source>
        <dbReference type="EMBL" id="ODQ77742.1"/>
    </source>
</evidence>
<evidence type="ECO:0000256" key="3">
    <source>
        <dbReference type="ARBA" id="ARBA00023015"/>
    </source>
</evidence>
<keyword evidence="7" id="KW-1185">Reference proteome</keyword>
<evidence type="ECO:0000256" key="2">
    <source>
        <dbReference type="ARBA" id="ARBA00010239"/>
    </source>
</evidence>
<comment type="similarity">
    <text evidence="2">Belongs to the SNF5 family.</text>
</comment>
<feature type="non-terminal residue" evidence="6">
    <location>
        <position position="1"/>
    </location>
</feature>
<evidence type="ECO:0000256" key="1">
    <source>
        <dbReference type="ARBA" id="ARBA00004123"/>
    </source>
</evidence>
<keyword evidence="5" id="KW-0539">Nucleus</keyword>
<dbReference type="GO" id="GO:0034080">
    <property type="term" value="P:CENP-A containing chromatin assembly"/>
    <property type="evidence" value="ECO:0007669"/>
    <property type="project" value="EnsemblFungi"/>
</dbReference>
<name>A0A1E3QKX8_9ASCO</name>
<dbReference type="AlphaFoldDB" id="A0A1E3QKX8"/>
<dbReference type="PANTHER" id="PTHR10019">
    <property type="entry name" value="SNF5"/>
    <property type="match status" value="1"/>
</dbReference>
<evidence type="ECO:0000256" key="5">
    <source>
        <dbReference type="ARBA" id="ARBA00023242"/>
    </source>
</evidence>
<dbReference type="Proteomes" id="UP000094336">
    <property type="component" value="Unassembled WGS sequence"/>
</dbReference>
<dbReference type="GO" id="GO:0000228">
    <property type="term" value="C:nuclear chromosome"/>
    <property type="evidence" value="ECO:0007669"/>
    <property type="project" value="InterPro"/>
</dbReference>
<evidence type="ECO:0000313" key="7">
    <source>
        <dbReference type="Proteomes" id="UP000094336"/>
    </source>
</evidence>
<evidence type="ECO:0008006" key="8">
    <source>
        <dbReference type="Google" id="ProtNLM"/>
    </source>
</evidence>
<dbReference type="GO" id="GO:0016586">
    <property type="term" value="C:RSC-type complex"/>
    <property type="evidence" value="ECO:0007669"/>
    <property type="project" value="EnsemblFungi"/>
</dbReference>
<dbReference type="GO" id="GO:0006368">
    <property type="term" value="P:transcription elongation by RNA polymerase II"/>
    <property type="evidence" value="ECO:0007669"/>
    <property type="project" value="EnsemblFungi"/>
</dbReference>
<dbReference type="OrthoDB" id="10258327at2759"/>
<dbReference type="GO" id="GO:0000086">
    <property type="term" value="P:G2/M transition of mitotic cell cycle"/>
    <property type="evidence" value="ECO:0007669"/>
    <property type="project" value="EnsemblFungi"/>
</dbReference>
<dbReference type="EMBL" id="KV454439">
    <property type="protein sequence ID" value="ODQ77742.1"/>
    <property type="molecule type" value="Genomic_DNA"/>
</dbReference>
<gene>
    <name evidence="6" type="ORF">BABINDRAFT_41061</name>
</gene>
<keyword evidence="4" id="KW-0804">Transcription</keyword>
<dbReference type="GO" id="GO:0033262">
    <property type="term" value="P:regulation of nuclear cell cycle DNA replication"/>
    <property type="evidence" value="ECO:0007669"/>
    <property type="project" value="EnsemblFungi"/>
</dbReference>
<dbReference type="GO" id="GO:0006337">
    <property type="term" value="P:nucleosome disassembly"/>
    <property type="evidence" value="ECO:0007669"/>
    <property type="project" value="EnsemblFungi"/>
</dbReference>